<reference evidence="3 4" key="1">
    <citation type="submission" date="2023-03" db="EMBL/GenBank/DDBJ databases">
        <title>Bacillus Genome Sequencing.</title>
        <authorList>
            <person name="Dunlap C."/>
        </authorList>
    </citation>
    <scope>NUCLEOTIDE SEQUENCE [LARGE SCALE GENOMIC DNA]</scope>
    <source>
        <strain evidence="3 4">B-59205</strain>
    </source>
</reference>
<dbReference type="SUPFAM" id="SSF55811">
    <property type="entry name" value="Nudix"/>
    <property type="match status" value="1"/>
</dbReference>
<evidence type="ECO:0000313" key="4">
    <source>
        <dbReference type="Proteomes" id="UP001344888"/>
    </source>
</evidence>
<evidence type="ECO:0000259" key="2">
    <source>
        <dbReference type="PROSITE" id="PS51462"/>
    </source>
</evidence>
<dbReference type="RefSeq" id="WP_326121941.1">
    <property type="nucleotide sequence ID" value="NZ_JARSFG010000004.1"/>
</dbReference>
<proteinExistence type="predicted"/>
<keyword evidence="1" id="KW-0378">Hydrolase</keyword>
<dbReference type="EMBL" id="JARSFG010000004">
    <property type="protein sequence ID" value="MEC1177545.1"/>
    <property type="molecule type" value="Genomic_DNA"/>
</dbReference>
<dbReference type="Proteomes" id="UP001344888">
    <property type="component" value="Unassembled WGS sequence"/>
</dbReference>
<dbReference type="AlphaFoldDB" id="A0AAW9NNJ6"/>
<dbReference type="Gene3D" id="3.90.79.10">
    <property type="entry name" value="Nucleoside Triphosphate Pyrophosphohydrolase"/>
    <property type="match status" value="1"/>
</dbReference>
<sequence>MTIPVFGEKKRAQQYVKRNAVYAIIFDKPKEKIAIISIKEAAYFLPGGGIEEGENHAMCLKRETLEERGMAIEPIHYLGYAHQYFYSHNDVAYYLNEGHFYICEKKRMVGEPLEKGHSLIWIKPTLAIEKVVHQQQAWGIK</sequence>
<dbReference type="InterPro" id="IPR000086">
    <property type="entry name" value="NUDIX_hydrolase_dom"/>
</dbReference>
<gene>
    <name evidence="3" type="ORF">P9B03_03530</name>
</gene>
<comment type="caution">
    <text evidence="3">The sequence shown here is derived from an EMBL/GenBank/DDBJ whole genome shotgun (WGS) entry which is preliminary data.</text>
</comment>
<feature type="domain" description="Nudix hydrolase" evidence="2">
    <location>
        <begin position="16"/>
        <end position="141"/>
    </location>
</feature>
<keyword evidence="4" id="KW-1185">Reference proteome</keyword>
<protein>
    <submittedName>
        <fullName evidence="3">NUDIX domain-containing protein</fullName>
    </submittedName>
</protein>
<dbReference type="PROSITE" id="PS00893">
    <property type="entry name" value="NUDIX_BOX"/>
    <property type="match status" value="1"/>
</dbReference>
<evidence type="ECO:0000313" key="3">
    <source>
        <dbReference type="EMBL" id="MEC1177545.1"/>
    </source>
</evidence>
<accession>A0AAW9NNJ6</accession>
<dbReference type="PROSITE" id="PS51462">
    <property type="entry name" value="NUDIX"/>
    <property type="match status" value="1"/>
</dbReference>
<organism evidence="3 4">
    <name type="scientific">Metasolibacillus meyeri</name>
    <dbReference type="NCBI Taxonomy" id="1071052"/>
    <lineage>
        <taxon>Bacteria</taxon>
        <taxon>Bacillati</taxon>
        <taxon>Bacillota</taxon>
        <taxon>Bacilli</taxon>
        <taxon>Bacillales</taxon>
        <taxon>Caryophanaceae</taxon>
        <taxon>Metasolibacillus</taxon>
    </lineage>
</organism>
<dbReference type="InterPro" id="IPR020084">
    <property type="entry name" value="NUDIX_hydrolase_CS"/>
</dbReference>
<dbReference type="GO" id="GO:0016787">
    <property type="term" value="F:hydrolase activity"/>
    <property type="evidence" value="ECO:0007669"/>
    <property type="project" value="UniProtKB-KW"/>
</dbReference>
<evidence type="ECO:0000256" key="1">
    <source>
        <dbReference type="ARBA" id="ARBA00022801"/>
    </source>
</evidence>
<dbReference type="InterPro" id="IPR015797">
    <property type="entry name" value="NUDIX_hydrolase-like_dom_sf"/>
</dbReference>
<dbReference type="Pfam" id="PF00293">
    <property type="entry name" value="NUDIX"/>
    <property type="match status" value="1"/>
</dbReference>
<name>A0AAW9NNJ6_9BACL</name>